<evidence type="ECO:0000256" key="1">
    <source>
        <dbReference type="ARBA" id="ARBA00022603"/>
    </source>
</evidence>
<dbReference type="InterPro" id="IPR028564">
    <property type="entry name" value="MT_TRM10-typ"/>
</dbReference>
<organism evidence="5 6">
    <name type="scientific">Phorcysia thermohydrogeniphila</name>
    <dbReference type="NCBI Taxonomy" id="936138"/>
    <lineage>
        <taxon>Bacteria</taxon>
        <taxon>Pseudomonadati</taxon>
        <taxon>Aquificota</taxon>
        <taxon>Aquificia</taxon>
        <taxon>Desulfurobacteriales</taxon>
        <taxon>Desulfurobacteriaceae</taxon>
        <taxon>Phorcysia</taxon>
    </lineage>
</organism>
<dbReference type="RefSeq" id="WP_132525968.1">
    <property type="nucleotide sequence ID" value="NZ_SMFV01000002.1"/>
</dbReference>
<sequence length="362" mass="41417">MKFKRPKCLVAERLKEEGLKRPKLLFYPGRGDVFNRIAYKLVKGELGILKEEEFGESILPGKVVGECDGVELLALRGDVKPDSAVVKARGSVDFSGISFNYPTFAVDMSLFDKLLPSERKSLMVQLEIAYGVIKDYLTPENFIVTSAGDEAIKILEEFFYPSVPFQLYSSLPKVENVIVLDPFGDEEFTHEEVTPDTLIVVGGIVDSSERMKGATLQILPNVKHRRITYKGSREIVPDRINEIVKIVCQYLTEDITLEEAVRRNITRDARLRFVRKELQKNLVRFLVNGELLRGIPEELYLKWKEEFELSDFFFRKGAKHVGGFIVFRPSVFDRVIGETKRRKKRVFVLGELKDEDIVAVYP</sequence>
<evidence type="ECO:0000313" key="5">
    <source>
        <dbReference type="EMBL" id="TCK05343.1"/>
    </source>
</evidence>
<dbReference type="PIRSF" id="PIRSF018978">
    <property type="entry name" value="tRNA_m1G_mtfrase_arc_prd"/>
    <property type="match status" value="1"/>
</dbReference>
<protein>
    <submittedName>
        <fullName evidence="5">tRNA (Adenine9-N1/guanine9-N1)-methyltransferase</fullName>
    </submittedName>
</protein>
<feature type="domain" description="SAM-dependent MTase TRM10-type" evidence="4">
    <location>
        <begin position="89"/>
        <end position="272"/>
    </location>
</feature>
<evidence type="ECO:0000256" key="2">
    <source>
        <dbReference type="ARBA" id="ARBA00022679"/>
    </source>
</evidence>
<dbReference type="EMBL" id="SMFV01000002">
    <property type="protein sequence ID" value="TCK05343.1"/>
    <property type="molecule type" value="Genomic_DNA"/>
</dbReference>
<dbReference type="OrthoDB" id="10159at2"/>
<dbReference type="InterPro" id="IPR016742">
    <property type="entry name" value="tRNA_m1G_mtfrase_arc"/>
</dbReference>
<keyword evidence="2 5" id="KW-0808">Transferase</keyword>
<dbReference type="InterPro" id="IPR038459">
    <property type="entry name" value="MT_TRM10-typ_sf"/>
</dbReference>
<keyword evidence="3" id="KW-0949">S-adenosyl-L-methionine</keyword>
<gene>
    <name evidence="5" type="ORF">CLV27_0770</name>
</gene>
<comment type="caution">
    <text evidence="5">The sequence shown here is derived from an EMBL/GenBank/DDBJ whole genome shotgun (WGS) entry which is preliminary data.</text>
</comment>
<dbReference type="AlphaFoldDB" id="A0A4R1GEQ3"/>
<dbReference type="PROSITE" id="PS51675">
    <property type="entry name" value="SAM_MT_TRM10"/>
    <property type="match status" value="1"/>
</dbReference>
<name>A0A4R1GEQ3_9BACT</name>
<dbReference type="Gene3D" id="3.40.1280.30">
    <property type="match status" value="1"/>
</dbReference>
<keyword evidence="6" id="KW-1185">Reference proteome</keyword>
<accession>A0A4R1GEQ3</accession>
<evidence type="ECO:0000256" key="3">
    <source>
        <dbReference type="ARBA" id="ARBA00022691"/>
    </source>
</evidence>
<reference evidence="5 6" key="1">
    <citation type="submission" date="2019-03" db="EMBL/GenBank/DDBJ databases">
        <title>Genomic Encyclopedia of Archaeal and Bacterial Type Strains, Phase II (KMG-II): from individual species to whole genera.</title>
        <authorList>
            <person name="Goeker M."/>
        </authorList>
    </citation>
    <scope>NUCLEOTIDE SEQUENCE [LARGE SCALE GENOMIC DNA]</scope>
    <source>
        <strain evidence="5 6">DSM 24425</strain>
    </source>
</reference>
<dbReference type="GO" id="GO:0008175">
    <property type="term" value="F:tRNA methyltransferase activity"/>
    <property type="evidence" value="ECO:0007669"/>
    <property type="project" value="InterPro"/>
</dbReference>
<proteinExistence type="predicted"/>
<dbReference type="GO" id="GO:0030488">
    <property type="term" value="P:tRNA methylation"/>
    <property type="evidence" value="ECO:0007669"/>
    <property type="project" value="InterPro"/>
</dbReference>
<keyword evidence="1 5" id="KW-0489">Methyltransferase</keyword>
<dbReference type="Proteomes" id="UP000295777">
    <property type="component" value="Unassembled WGS sequence"/>
</dbReference>
<evidence type="ECO:0000259" key="4">
    <source>
        <dbReference type="PROSITE" id="PS51675"/>
    </source>
</evidence>
<evidence type="ECO:0000313" key="6">
    <source>
        <dbReference type="Proteomes" id="UP000295777"/>
    </source>
</evidence>